<evidence type="ECO:0000256" key="1">
    <source>
        <dbReference type="SAM" id="MobiDB-lite"/>
    </source>
</evidence>
<evidence type="ECO:0000313" key="4">
    <source>
        <dbReference type="Proteomes" id="UP001596024"/>
    </source>
</evidence>
<reference evidence="4" key="1">
    <citation type="journal article" date="2019" name="Int. J. Syst. Evol. Microbiol.">
        <title>The Global Catalogue of Microorganisms (GCM) 10K type strain sequencing project: providing services to taxonomists for standard genome sequencing and annotation.</title>
        <authorList>
            <consortium name="The Broad Institute Genomics Platform"/>
            <consortium name="The Broad Institute Genome Sequencing Center for Infectious Disease"/>
            <person name="Wu L."/>
            <person name="Ma J."/>
        </authorList>
    </citation>
    <scope>NUCLEOTIDE SEQUENCE [LARGE SCALE GENOMIC DNA]</scope>
    <source>
        <strain evidence="4">CCUG 62981</strain>
    </source>
</reference>
<dbReference type="EMBL" id="JBHSGQ010000004">
    <property type="protein sequence ID" value="MFC4725701.1"/>
    <property type="molecule type" value="Genomic_DNA"/>
</dbReference>
<protein>
    <submittedName>
        <fullName evidence="3">NepR family anti-sigma factor</fullName>
    </submittedName>
</protein>
<dbReference type="InterPro" id="IPR041649">
    <property type="entry name" value="NepR"/>
</dbReference>
<feature type="domain" description="Anti-sigma factor NepR" evidence="2">
    <location>
        <begin position="20"/>
        <end position="52"/>
    </location>
</feature>
<accession>A0ABV9NBK4</accession>
<organism evidence="3 4">
    <name type="scientific">Glycocaulis abyssi</name>
    <dbReference type="NCBI Taxonomy" id="1433403"/>
    <lineage>
        <taxon>Bacteria</taxon>
        <taxon>Pseudomonadati</taxon>
        <taxon>Pseudomonadota</taxon>
        <taxon>Alphaproteobacteria</taxon>
        <taxon>Maricaulales</taxon>
        <taxon>Maricaulaceae</taxon>
        <taxon>Glycocaulis</taxon>
    </lineage>
</organism>
<proteinExistence type="predicted"/>
<name>A0ABV9NBK4_9PROT</name>
<dbReference type="Proteomes" id="UP001596024">
    <property type="component" value="Unassembled WGS sequence"/>
</dbReference>
<gene>
    <name evidence="3" type="ORF">ACFPB0_10405</name>
</gene>
<evidence type="ECO:0000313" key="3">
    <source>
        <dbReference type="EMBL" id="MFC4725701.1"/>
    </source>
</evidence>
<keyword evidence="4" id="KW-1185">Reference proteome</keyword>
<feature type="region of interest" description="Disordered" evidence="1">
    <location>
        <begin position="49"/>
        <end position="70"/>
    </location>
</feature>
<sequence>MSAMNKSDDKPDAQAVKSRQRVIGARLQAVYDDVVRQGVPDDFEQMLAALDELEEQPGTPPGSGSRRNEG</sequence>
<dbReference type="RefSeq" id="WP_371393185.1">
    <property type="nucleotide sequence ID" value="NZ_CP163421.1"/>
</dbReference>
<comment type="caution">
    <text evidence="3">The sequence shown here is derived from an EMBL/GenBank/DDBJ whole genome shotgun (WGS) entry which is preliminary data.</text>
</comment>
<dbReference type="Pfam" id="PF18557">
    <property type="entry name" value="NepR"/>
    <property type="match status" value="1"/>
</dbReference>
<evidence type="ECO:0000259" key="2">
    <source>
        <dbReference type="Pfam" id="PF18557"/>
    </source>
</evidence>